<dbReference type="Pfam" id="PF13458">
    <property type="entry name" value="Peripla_BP_6"/>
    <property type="match status" value="1"/>
</dbReference>
<dbReference type="RefSeq" id="WP_390185931.1">
    <property type="nucleotide sequence ID" value="NZ_JBHLTR010000004.1"/>
</dbReference>
<feature type="compositionally biased region" description="Polar residues" evidence="3">
    <location>
        <begin position="44"/>
        <end position="53"/>
    </location>
</feature>
<evidence type="ECO:0000313" key="7">
    <source>
        <dbReference type="Proteomes" id="UP001589833"/>
    </source>
</evidence>
<feature type="region of interest" description="Disordered" evidence="3">
    <location>
        <begin position="29"/>
        <end position="53"/>
    </location>
</feature>
<keyword evidence="2 4" id="KW-0732">Signal</keyword>
<organism evidence="6 7">
    <name type="scientific">Halalkalibacter alkalisediminis</name>
    <dbReference type="NCBI Taxonomy" id="935616"/>
    <lineage>
        <taxon>Bacteria</taxon>
        <taxon>Bacillati</taxon>
        <taxon>Bacillota</taxon>
        <taxon>Bacilli</taxon>
        <taxon>Bacillales</taxon>
        <taxon>Bacillaceae</taxon>
        <taxon>Halalkalibacter</taxon>
    </lineage>
</organism>
<name>A0ABV6NC63_9BACI</name>
<evidence type="ECO:0000256" key="2">
    <source>
        <dbReference type="ARBA" id="ARBA00022729"/>
    </source>
</evidence>
<dbReference type="CDD" id="cd20014">
    <property type="entry name" value="PBP1_RPA0668_benzoate-like"/>
    <property type="match status" value="1"/>
</dbReference>
<dbReference type="InterPro" id="IPR028082">
    <property type="entry name" value="Peripla_BP_I"/>
</dbReference>
<accession>A0ABV6NC63</accession>
<reference evidence="6 7" key="1">
    <citation type="submission" date="2024-09" db="EMBL/GenBank/DDBJ databases">
        <authorList>
            <person name="Sun Q."/>
            <person name="Mori K."/>
        </authorList>
    </citation>
    <scope>NUCLEOTIDE SEQUENCE [LARGE SCALE GENOMIC DNA]</scope>
    <source>
        <strain evidence="6 7">NCAIM B.02301</strain>
    </source>
</reference>
<dbReference type="InterPro" id="IPR051010">
    <property type="entry name" value="BCAA_transport"/>
</dbReference>
<evidence type="ECO:0000256" key="1">
    <source>
        <dbReference type="ARBA" id="ARBA00010062"/>
    </source>
</evidence>
<evidence type="ECO:0000256" key="3">
    <source>
        <dbReference type="SAM" id="MobiDB-lite"/>
    </source>
</evidence>
<comment type="caution">
    <text evidence="6">The sequence shown here is derived from an EMBL/GenBank/DDBJ whole genome shotgun (WGS) entry which is preliminary data.</text>
</comment>
<dbReference type="Gene3D" id="3.40.50.2300">
    <property type="match status" value="2"/>
</dbReference>
<dbReference type="EMBL" id="JBHLTR010000004">
    <property type="protein sequence ID" value="MFC0558357.1"/>
    <property type="molecule type" value="Genomic_DNA"/>
</dbReference>
<dbReference type="PANTHER" id="PTHR30483">
    <property type="entry name" value="LEUCINE-SPECIFIC-BINDING PROTEIN"/>
    <property type="match status" value="1"/>
</dbReference>
<protein>
    <submittedName>
        <fullName evidence="6">ABC transporter substrate-binding protein</fullName>
    </submittedName>
</protein>
<comment type="similarity">
    <text evidence="1">Belongs to the leucine-binding protein family.</text>
</comment>
<keyword evidence="7" id="KW-1185">Reference proteome</keyword>
<dbReference type="InterPro" id="IPR028081">
    <property type="entry name" value="Leu-bd"/>
</dbReference>
<proteinExistence type="inferred from homology"/>
<dbReference type="PANTHER" id="PTHR30483:SF6">
    <property type="entry name" value="PERIPLASMIC BINDING PROTEIN OF ABC TRANSPORTER FOR NATURAL AMINO ACIDS"/>
    <property type="match status" value="1"/>
</dbReference>
<gene>
    <name evidence="6" type="ORF">ACFFH4_04760</name>
</gene>
<evidence type="ECO:0000259" key="5">
    <source>
        <dbReference type="Pfam" id="PF13458"/>
    </source>
</evidence>
<sequence length="415" mass="45184">MNVKRKWLMILGFVFVLTVLAACGNSAIQSGSNSDSSQTDSSAEQQGDSESNKTVKIGSILPFSGVYASLGKDLSDGMKLYFDSIDWQVGDTKIELIEEDTEADPQVALRRVRKLMDQDNIDILTGAVSTAVAYAIRDEVDSNKLPYLASHAGGNDLTRAQRSDYIWRSSFSSWQIGHSMGEWAYENVGGKMYIAAADYAFGREVSAAFIEAYTAAGGEVVGEVYPPLGNNDYASYLTTIGGVEADGVYGFFAGSDAVRFVQQYEQYGLKGKLPLVGSGWLVAEDLRESIGNAAEGAFASTFWDYSLDTEENVAFVKAYEEAYDRRPTIESLEGYDAARILAEALTTLEGDVSNPDAIVDAISKVSFVSPRGPIEFDKDTHHIIQNMYITETILAGEKTDNTVLETIETVQDPGE</sequence>
<dbReference type="PROSITE" id="PS51257">
    <property type="entry name" value="PROKAR_LIPOPROTEIN"/>
    <property type="match status" value="1"/>
</dbReference>
<evidence type="ECO:0000256" key="4">
    <source>
        <dbReference type="SAM" id="SignalP"/>
    </source>
</evidence>
<evidence type="ECO:0000313" key="6">
    <source>
        <dbReference type="EMBL" id="MFC0558357.1"/>
    </source>
</evidence>
<feature type="domain" description="Leucine-binding protein" evidence="5">
    <location>
        <begin position="54"/>
        <end position="391"/>
    </location>
</feature>
<dbReference type="Proteomes" id="UP001589833">
    <property type="component" value="Unassembled WGS sequence"/>
</dbReference>
<dbReference type="SUPFAM" id="SSF53822">
    <property type="entry name" value="Periplasmic binding protein-like I"/>
    <property type="match status" value="1"/>
</dbReference>
<feature type="compositionally biased region" description="Low complexity" evidence="3">
    <location>
        <begin position="29"/>
        <end position="43"/>
    </location>
</feature>
<feature type="signal peptide" evidence="4">
    <location>
        <begin position="1"/>
        <end position="21"/>
    </location>
</feature>
<feature type="chain" id="PRO_5046084015" evidence="4">
    <location>
        <begin position="22"/>
        <end position="415"/>
    </location>
</feature>